<feature type="compositionally biased region" description="Polar residues" evidence="1">
    <location>
        <begin position="1"/>
        <end position="10"/>
    </location>
</feature>
<evidence type="ECO:0008006" key="4">
    <source>
        <dbReference type="Google" id="ProtNLM"/>
    </source>
</evidence>
<keyword evidence="3" id="KW-1185">Reference proteome</keyword>
<dbReference type="PANTHER" id="PTHR45023">
    <property type="match status" value="1"/>
</dbReference>
<feature type="compositionally biased region" description="Polar residues" evidence="1">
    <location>
        <begin position="25"/>
        <end position="34"/>
    </location>
</feature>
<feature type="region of interest" description="Disordered" evidence="1">
    <location>
        <begin position="183"/>
        <end position="216"/>
    </location>
</feature>
<name>A0A9R1VQN9_LACSA</name>
<protein>
    <recommendedName>
        <fullName evidence="4">No apical meristem-associated C-terminal domain-containing protein</fullName>
    </recommendedName>
</protein>
<sequence length="313" mass="35863">MDPNQNTPPNYKNRKPDNAFALDTTPRQFPTMESPQGGLVNLLQTGKNTGRPNTTQERIPWTKEEEEKLAEAWISASQDPIEGNSQAFGCFGEKVCAVFYELTGSESRNPDQINLKWRYIRLKCTEFGEIYNNLLNIRKSGANDCDVFKAGLDQFEKITPTRKAFPYVKHWLKLKDALKWKEQTEGSSQSSGSKRSRNSDGMFQQSDGRTHFDIKDDPLDIEDEQPLLKQKKKKAASTASGSSVTDQFGEKFDRYVDVQETKTEMLSRVKQKMIETQPVIQRKNDIEILKMKADDLEGEDLELFIVMKEFVRV</sequence>
<organism evidence="2 3">
    <name type="scientific">Lactuca sativa</name>
    <name type="common">Garden lettuce</name>
    <dbReference type="NCBI Taxonomy" id="4236"/>
    <lineage>
        <taxon>Eukaryota</taxon>
        <taxon>Viridiplantae</taxon>
        <taxon>Streptophyta</taxon>
        <taxon>Embryophyta</taxon>
        <taxon>Tracheophyta</taxon>
        <taxon>Spermatophyta</taxon>
        <taxon>Magnoliopsida</taxon>
        <taxon>eudicotyledons</taxon>
        <taxon>Gunneridae</taxon>
        <taxon>Pentapetalae</taxon>
        <taxon>asterids</taxon>
        <taxon>campanulids</taxon>
        <taxon>Asterales</taxon>
        <taxon>Asteraceae</taxon>
        <taxon>Cichorioideae</taxon>
        <taxon>Cichorieae</taxon>
        <taxon>Lactucinae</taxon>
        <taxon>Lactuca</taxon>
    </lineage>
</organism>
<reference evidence="2 3" key="1">
    <citation type="journal article" date="2017" name="Nat. Commun.">
        <title>Genome assembly with in vitro proximity ligation data and whole-genome triplication in lettuce.</title>
        <authorList>
            <person name="Reyes-Chin-Wo S."/>
            <person name="Wang Z."/>
            <person name="Yang X."/>
            <person name="Kozik A."/>
            <person name="Arikit S."/>
            <person name="Song C."/>
            <person name="Xia L."/>
            <person name="Froenicke L."/>
            <person name="Lavelle D.O."/>
            <person name="Truco M.J."/>
            <person name="Xia R."/>
            <person name="Zhu S."/>
            <person name="Xu C."/>
            <person name="Xu H."/>
            <person name="Xu X."/>
            <person name="Cox K."/>
            <person name="Korf I."/>
            <person name="Meyers B.C."/>
            <person name="Michelmore R.W."/>
        </authorList>
    </citation>
    <scope>NUCLEOTIDE SEQUENCE [LARGE SCALE GENOMIC DNA]</scope>
    <source>
        <strain evidence="3">cv. Salinas</strain>
        <tissue evidence="2">Seedlings</tissue>
    </source>
</reference>
<dbReference type="Proteomes" id="UP000235145">
    <property type="component" value="Unassembled WGS sequence"/>
</dbReference>
<accession>A0A9R1VQN9</accession>
<evidence type="ECO:0000313" key="2">
    <source>
        <dbReference type="EMBL" id="KAJ0209160.1"/>
    </source>
</evidence>
<evidence type="ECO:0000256" key="1">
    <source>
        <dbReference type="SAM" id="MobiDB-lite"/>
    </source>
</evidence>
<feature type="compositionally biased region" description="Polar residues" evidence="1">
    <location>
        <begin position="42"/>
        <end position="57"/>
    </location>
</feature>
<comment type="caution">
    <text evidence="2">The sequence shown here is derived from an EMBL/GenBank/DDBJ whole genome shotgun (WGS) entry which is preliminary data.</text>
</comment>
<proteinExistence type="predicted"/>
<dbReference type="EMBL" id="NBSK02000004">
    <property type="protein sequence ID" value="KAJ0209160.1"/>
    <property type="molecule type" value="Genomic_DNA"/>
</dbReference>
<dbReference type="PANTHER" id="PTHR45023:SF14">
    <property type="entry name" value="GLUTATHIONE TRANSFERASE"/>
    <property type="match status" value="1"/>
</dbReference>
<dbReference type="AlphaFoldDB" id="A0A9R1VQN9"/>
<gene>
    <name evidence="2" type="ORF">LSAT_V11C400223990</name>
</gene>
<feature type="region of interest" description="Disordered" evidence="1">
    <location>
        <begin position="1"/>
        <end position="57"/>
    </location>
</feature>
<evidence type="ECO:0000313" key="3">
    <source>
        <dbReference type="Proteomes" id="UP000235145"/>
    </source>
</evidence>